<comment type="caution">
    <text evidence="1">The sequence shown here is derived from an EMBL/GenBank/DDBJ whole genome shotgun (WGS) entry which is preliminary data.</text>
</comment>
<organism evidence="1 2">
    <name type="scientific">Paenibacillus agri</name>
    <dbReference type="NCBI Taxonomy" id="2744309"/>
    <lineage>
        <taxon>Bacteria</taxon>
        <taxon>Bacillati</taxon>
        <taxon>Bacillota</taxon>
        <taxon>Bacilli</taxon>
        <taxon>Bacillales</taxon>
        <taxon>Paenibacillaceae</taxon>
        <taxon>Paenibacillus</taxon>
    </lineage>
</organism>
<keyword evidence="2" id="KW-1185">Reference proteome</keyword>
<dbReference type="RefSeq" id="WP_175369691.1">
    <property type="nucleotide sequence ID" value="NZ_JABWCS010000170.1"/>
</dbReference>
<gene>
    <name evidence="1" type="ORF">HPT30_01000</name>
</gene>
<protein>
    <submittedName>
        <fullName evidence="1">Uncharacterized protein</fullName>
    </submittedName>
</protein>
<reference evidence="1" key="1">
    <citation type="submission" date="2020-06" db="EMBL/GenBank/DDBJ databases">
        <title>Paenibacillus sp. nov., isolated from soil.</title>
        <authorList>
            <person name="Seo Y.L."/>
        </authorList>
    </citation>
    <scope>NUCLEOTIDE SEQUENCE [LARGE SCALE GENOMIC DNA]</scope>
    <source>
        <strain evidence="1">JW14</strain>
    </source>
</reference>
<sequence length="163" mass="18325">MEDMFNGIRKGLDAGVYQLALNMTLCIPDICAALESQDGKASGAKYQAWFDGNMAGKTKLSGSDCYYFRCAFLHQGTTEHEKSRFKKILFIEPTAMSGVFHNNVIDGVLNIDLRIFCDLMITSASSWYSNIKDDPTFKINYEKSFRRYPEGLAPYIVGIPVYA</sequence>
<evidence type="ECO:0000313" key="2">
    <source>
        <dbReference type="Proteomes" id="UP000564806"/>
    </source>
</evidence>
<evidence type="ECO:0000313" key="1">
    <source>
        <dbReference type="EMBL" id="NUU58974.1"/>
    </source>
</evidence>
<name>A0A850EHT5_9BACL</name>
<dbReference type="EMBL" id="JABWCS010000170">
    <property type="protein sequence ID" value="NUU58974.1"/>
    <property type="molecule type" value="Genomic_DNA"/>
</dbReference>
<dbReference type="Proteomes" id="UP000564806">
    <property type="component" value="Unassembled WGS sequence"/>
</dbReference>
<dbReference type="AlphaFoldDB" id="A0A850EHT5"/>
<proteinExistence type="predicted"/>
<accession>A0A850EHT5</accession>